<dbReference type="InterPro" id="IPR004841">
    <property type="entry name" value="AA-permease/SLC12A_dom"/>
</dbReference>
<feature type="transmembrane region" description="Helical" evidence="5">
    <location>
        <begin position="264"/>
        <end position="287"/>
    </location>
</feature>
<protein>
    <recommendedName>
        <fullName evidence="6">Amino acid permease/ SLC12A domain-containing protein</fullName>
    </recommendedName>
</protein>
<evidence type="ECO:0000313" key="7">
    <source>
        <dbReference type="EMBL" id="KIJ94433.1"/>
    </source>
</evidence>
<dbReference type="OrthoDB" id="3900342at2759"/>
<feature type="transmembrane region" description="Helical" evidence="5">
    <location>
        <begin position="395"/>
        <end position="412"/>
    </location>
</feature>
<feature type="transmembrane region" description="Helical" evidence="5">
    <location>
        <begin position="419"/>
        <end position="438"/>
    </location>
</feature>
<keyword evidence="8" id="KW-1185">Reference proteome</keyword>
<feature type="transmembrane region" description="Helical" evidence="5">
    <location>
        <begin position="85"/>
        <end position="106"/>
    </location>
</feature>
<feature type="transmembrane region" description="Helical" evidence="5">
    <location>
        <begin position="186"/>
        <end position="213"/>
    </location>
</feature>
<dbReference type="InterPro" id="IPR050524">
    <property type="entry name" value="APC_YAT"/>
</dbReference>
<keyword evidence="4 5" id="KW-0472">Membrane</keyword>
<feature type="transmembrane region" description="Helical" evidence="5">
    <location>
        <begin position="484"/>
        <end position="503"/>
    </location>
</feature>
<proteinExistence type="predicted"/>
<evidence type="ECO:0000313" key="8">
    <source>
        <dbReference type="Proteomes" id="UP000054477"/>
    </source>
</evidence>
<name>A0A0C9WZP1_9AGAR</name>
<feature type="transmembrane region" description="Helical" evidence="5">
    <location>
        <begin position="444"/>
        <end position="463"/>
    </location>
</feature>
<feature type="transmembrane region" description="Helical" evidence="5">
    <location>
        <begin position="358"/>
        <end position="383"/>
    </location>
</feature>
<dbReference type="EMBL" id="KN838794">
    <property type="protein sequence ID" value="KIJ94433.1"/>
    <property type="molecule type" value="Genomic_DNA"/>
</dbReference>
<gene>
    <name evidence="7" type="ORF">K443DRAFT_12126</name>
</gene>
<sequence length="509" mass="55310">MDLKPMEKVVETTSSVDSDAPYHAELYDPSKESIWTRLGVNFESFKRTLNTTGGQVIAGASNVQDLEKVLADAPMLQQKMKPRHLQMIAVGSSTGTGLFVGSSSVLHHRGPAGVLIAWLLIGVMLINVTQALSEIPILYPVSGGFYTLSAHFLDPTFAFAMGWNYVLQWAAVLLLKSMVAGTTVQYWGMPLAGWITIFYVVIVITSVFGTLGFTEEEFWSSCLKLFVVVMFIFIGIVCICGSGPKGGEYDHYISRTFWKNPSPFAAGFKGICTVFVGTVAFSFELVCLAASETPNPRETMPAAVKGTFWHITIIYVTSLIIIGLLIPWNEPRLLSGGGAAASPFIIALNNAKIKGLNYFVNITICISVLSFGLSCIYAGSHMLTALAETGYTPKIFAYVAILLFRPLGYVNVTAAGDTICGHVAPCLVGVIYTFLLGIDLGGVYGSWFGIILVLLVMIAQFYVAVWPVGGMSSNPKEVATKFNFSAYLAFPMMILFYIIGYAWKCTLPL</sequence>
<reference evidence="7 8" key="1">
    <citation type="submission" date="2014-04" db="EMBL/GenBank/DDBJ databases">
        <authorList>
            <consortium name="DOE Joint Genome Institute"/>
            <person name="Kuo A."/>
            <person name="Kohler A."/>
            <person name="Nagy L.G."/>
            <person name="Floudas D."/>
            <person name="Copeland A."/>
            <person name="Barry K.W."/>
            <person name="Cichocki N."/>
            <person name="Veneault-Fourrey C."/>
            <person name="LaButti K."/>
            <person name="Lindquist E.A."/>
            <person name="Lipzen A."/>
            <person name="Lundell T."/>
            <person name="Morin E."/>
            <person name="Murat C."/>
            <person name="Sun H."/>
            <person name="Tunlid A."/>
            <person name="Henrissat B."/>
            <person name="Grigoriev I.V."/>
            <person name="Hibbett D.S."/>
            <person name="Martin F."/>
            <person name="Nordberg H.P."/>
            <person name="Cantor M.N."/>
            <person name="Hua S.X."/>
        </authorList>
    </citation>
    <scope>NUCLEOTIDE SEQUENCE [LARGE SCALE GENOMIC DNA]</scope>
    <source>
        <strain evidence="7 8">LaAM-08-1</strain>
    </source>
</reference>
<evidence type="ECO:0000259" key="6">
    <source>
        <dbReference type="Pfam" id="PF00324"/>
    </source>
</evidence>
<dbReference type="Proteomes" id="UP000054477">
    <property type="component" value="Unassembled WGS sequence"/>
</dbReference>
<evidence type="ECO:0000256" key="4">
    <source>
        <dbReference type="ARBA" id="ARBA00023136"/>
    </source>
</evidence>
<comment type="subcellular location">
    <subcellularLocation>
        <location evidence="1">Membrane</location>
        <topology evidence="1">Multi-pass membrane protein</topology>
    </subcellularLocation>
</comment>
<evidence type="ECO:0000256" key="2">
    <source>
        <dbReference type="ARBA" id="ARBA00022692"/>
    </source>
</evidence>
<dbReference type="Gene3D" id="1.20.1740.10">
    <property type="entry name" value="Amino acid/polyamine transporter I"/>
    <property type="match status" value="1"/>
</dbReference>
<evidence type="ECO:0000256" key="1">
    <source>
        <dbReference type="ARBA" id="ARBA00004141"/>
    </source>
</evidence>
<dbReference type="PANTHER" id="PTHR43341">
    <property type="entry name" value="AMINO ACID PERMEASE"/>
    <property type="match status" value="1"/>
</dbReference>
<dbReference type="GO" id="GO:0016020">
    <property type="term" value="C:membrane"/>
    <property type="evidence" value="ECO:0007669"/>
    <property type="project" value="UniProtKB-SubCell"/>
</dbReference>
<feature type="transmembrane region" description="Helical" evidence="5">
    <location>
        <begin position="333"/>
        <end position="351"/>
    </location>
</feature>
<reference evidence="8" key="2">
    <citation type="submission" date="2015-01" db="EMBL/GenBank/DDBJ databases">
        <title>Evolutionary Origins and Diversification of the Mycorrhizal Mutualists.</title>
        <authorList>
            <consortium name="DOE Joint Genome Institute"/>
            <consortium name="Mycorrhizal Genomics Consortium"/>
            <person name="Kohler A."/>
            <person name="Kuo A."/>
            <person name="Nagy L.G."/>
            <person name="Floudas D."/>
            <person name="Copeland A."/>
            <person name="Barry K.W."/>
            <person name="Cichocki N."/>
            <person name="Veneault-Fourrey C."/>
            <person name="LaButti K."/>
            <person name="Lindquist E.A."/>
            <person name="Lipzen A."/>
            <person name="Lundell T."/>
            <person name="Morin E."/>
            <person name="Murat C."/>
            <person name="Riley R."/>
            <person name="Ohm R."/>
            <person name="Sun H."/>
            <person name="Tunlid A."/>
            <person name="Henrissat B."/>
            <person name="Grigoriev I.V."/>
            <person name="Hibbett D.S."/>
            <person name="Martin F."/>
        </authorList>
    </citation>
    <scope>NUCLEOTIDE SEQUENCE [LARGE SCALE GENOMIC DNA]</scope>
    <source>
        <strain evidence="8">LaAM-08-1</strain>
    </source>
</reference>
<feature type="domain" description="Amino acid permease/ SLC12A" evidence="6">
    <location>
        <begin position="84"/>
        <end position="399"/>
    </location>
</feature>
<keyword evidence="3 5" id="KW-1133">Transmembrane helix</keyword>
<accession>A0A0C9WZP1</accession>
<dbReference type="STRING" id="1095629.A0A0C9WZP1"/>
<keyword evidence="2 5" id="KW-0812">Transmembrane</keyword>
<organism evidence="7 8">
    <name type="scientific">Laccaria amethystina LaAM-08-1</name>
    <dbReference type="NCBI Taxonomy" id="1095629"/>
    <lineage>
        <taxon>Eukaryota</taxon>
        <taxon>Fungi</taxon>
        <taxon>Dikarya</taxon>
        <taxon>Basidiomycota</taxon>
        <taxon>Agaricomycotina</taxon>
        <taxon>Agaricomycetes</taxon>
        <taxon>Agaricomycetidae</taxon>
        <taxon>Agaricales</taxon>
        <taxon>Agaricineae</taxon>
        <taxon>Hydnangiaceae</taxon>
        <taxon>Laccaria</taxon>
    </lineage>
</organism>
<feature type="transmembrane region" description="Helical" evidence="5">
    <location>
        <begin position="112"/>
        <end position="133"/>
    </location>
</feature>
<feature type="transmembrane region" description="Helical" evidence="5">
    <location>
        <begin position="308"/>
        <end position="327"/>
    </location>
</feature>
<dbReference type="HOGENOM" id="CLU_007946_12_0_1"/>
<dbReference type="Pfam" id="PF00324">
    <property type="entry name" value="AA_permease"/>
    <property type="match status" value="1"/>
</dbReference>
<evidence type="ECO:0000256" key="3">
    <source>
        <dbReference type="ARBA" id="ARBA00022989"/>
    </source>
</evidence>
<evidence type="ECO:0000256" key="5">
    <source>
        <dbReference type="SAM" id="Phobius"/>
    </source>
</evidence>
<dbReference type="GO" id="GO:0015171">
    <property type="term" value="F:amino acid transmembrane transporter activity"/>
    <property type="evidence" value="ECO:0007669"/>
    <property type="project" value="TreeGrafter"/>
</dbReference>
<dbReference type="AlphaFoldDB" id="A0A0C9WZP1"/>
<dbReference type="PANTHER" id="PTHR43341:SF12">
    <property type="entry name" value="AMINO ACID TRANSPORTER (EUROFUNG)"/>
    <property type="match status" value="1"/>
</dbReference>
<feature type="transmembrane region" description="Helical" evidence="5">
    <location>
        <begin position="225"/>
        <end position="244"/>
    </location>
</feature>